<evidence type="ECO:0000313" key="2">
    <source>
        <dbReference type="EMBL" id="MBK1827664.1"/>
    </source>
</evidence>
<sequence>MRKLLALCWFILAGTLCGQAVLEPPFGLKWGNSPDQLLDWAGRHDLDIRITMPGKQPDMRIFRVESPAGTLPSSQARAVEGRFIQGRLIEVTIHHGNPGALADTVEKQFNETRRELARKHGKLTANQQERRVEDQFSTRTLSFHREPVQGLFLLLAFTEVEDLLRKSRSARFSIIYRNDNLRRRLEAAPATGGGTTGSK</sequence>
<evidence type="ECO:0000256" key="1">
    <source>
        <dbReference type="SAM" id="SignalP"/>
    </source>
</evidence>
<proteinExistence type="predicted"/>
<protein>
    <submittedName>
        <fullName evidence="2">Uncharacterized protein</fullName>
    </submittedName>
</protein>
<comment type="caution">
    <text evidence="2">The sequence shown here is derived from an EMBL/GenBank/DDBJ whole genome shotgun (WGS) entry which is preliminary data.</text>
</comment>
<reference evidence="2" key="1">
    <citation type="submission" date="2021-01" db="EMBL/GenBank/DDBJ databases">
        <title>Modified the classification status of verrucomicrobia.</title>
        <authorList>
            <person name="Feng X."/>
        </authorList>
    </citation>
    <scope>NUCLEOTIDE SEQUENCE</scope>
    <source>
        <strain evidence="2">KCTC 22201</strain>
    </source>
</reference>
<accession>A0A934REC9</accession>
<dbReference type="Proteomes" id="UP000658278">
    <property type="component" value="Unassembled WGS sequence"/>
</dbReference>
<name>A0A934REC9_9BACT</name>
<evidence type="ECO:0000313" key="3">
    <source>
        <dbReference type="Proteomes" id="UP000658278"/>
    </source>
</evidence>
<dbReference type="RefSeq" id="WP_200279455.1">
    <property type="nucleotide sequence ID" value="NZ_JAENII010000008.1"/>
</dbReference>
<feature type="signal peptide" evidence="1">
    <location>
        <begin position="1"/>
        <end position="20"/>
    </location>
</feature>
<organism evidence="2 3">
    <name type="scientific">Haloferula rosea</name>
    <dbReference type="NCBI Taxonomy" id="490093"/>
    <lineage>
        <taxon>Bacteria</taxon>
        <taxon>Pseudomonadati</taxon>
        <taxon>Verrucomicrobiota</taxon>
        <taxon>Verrucomicrobiia</taxon>
        <taxon>Verrucomicrobiales</taxon>
        <taxon>Verrucomicrobiaceae</taxon>
        <taxon>Haloferula</taxon>
    </lineage>
</organism>
<keyword evidence="3" id="KW-1185">Reference proteome</keyword>
<dbReference type="AlphaFoldDB" id="A0A934REC9"/>
<keyword evidence="1" id="KW-0732">Signal</keyword>
<dbReference type="EMBL" id="JAENII010000008">
    <property type="protein sequence ID" value="MBK1827664.1"/>
    <property type="molecule type" value="Genomic_DNA"/>
</dbReference>
<gene>
    <name evidence="2" type="ORF">JIN81_11590</name>
</gene>
<feature type="chain" id="PRO_5037151096" evidence="1">
    <location>
        <begin position="21"/>
        <end position="199"/>
    </location>
</feature>